<evidence type="ECO:0000313" key="2">
    <source>
        <dbReference type="EMBL" id="KUF17799.1"/>
    </source>
</evidence>
<comment type="caution">
    <text evidence="2">The sequence shown here is derived from an EMBL/GenBank/DDBJ whole genome shotgun (WGS) entry which is preliminary data.</text>
</comment>
<name>A0A0W7X511_9ACTN</name>
<evidence type="ECO:0000313" key="3">
    <source>
        <dbReference type="Proteomes" id="UP000054804"/>
    </source>
</evidence>
<dbReference type="Proteomes" id="UP000054804">
    <property type="component" value="Unassembled WGS sequence"/>
</dbReference>
<dbReference type="AlphaFoldDB" id="A0A0W7X511"/>
<gene>
    <name evidence="2" type="ORF">AT728_10490</name>
</gene>
<feature type="transmembrane region" description="Helical" evidence="1">
    <location>
        <begin position="55"/>
        <end position="77"/>
    </location>
</feature>
<sequence length="78" mass="8212">MQGASQVDLRSEEYEESAEFARFEKEVTGFAPEAVVTLDAADEARLVGEVPGRRVVMAGAGVVFLVGCAVVVARVVLG</sequence>
<keyword evidence="1" id="KW-1133">Transmembrane helix</keyword>
<keyword evidence="1" id="KW-0472">Membrane</keyword>
<dbReference type="EMBL" id="LOCL01000033">
    <property type="protein sequence ID" value="KUF17799.1"/>
    <property type="molecule type" value="Genomic_DNA"/>
</dbReference>
<organism evidence="2 3">
    <name type="scientific">Streptomyces silvensis</name>
    <dbReference type="NCBI Taxonomy" id="1765722"/>
    <lineage>
        <taxon>Bacteria</taxon>
        <taxon>Bacillati</taxon>
        <taxon>Actinomycetota</taxon>
        <taxon>Actinomycetes</taxon>
        <taxon>Kitasatosporales</taxon>
        <taxon>Streptomycetaceae</taxon>
        <taxon>Streptomyces</taxon>
    </lineage>
</organism>
<keyword evidence="3" id="KW-1185">Reference proteome</keyword>
<reference evidence="2 3" key="1">
    <citation type="submission" date="2015-12" db="EMBL/GenBank/DDBJ databases">
        <title>Draft genome sequence of Streptomyces silvensis ATCC 53525, a producer of novel hormone antagonists.</title>
        <authorList>
            <person name="Johnston C.W."/>
            <person name="Li Y."/>
            <person name="Magarvey N.A."/>
        </authorList>
    </citation>
    <scope>NUCLEOTIDE SEQUENCE [LARGE SCALE GENOMIC DNA]</scope>
    <source>
        <strain evidence="2 3">ATCC 53525</strain>
    </source>
</reference>
<keyword evidence="1" id="KW-0812">Transmembrane</keyword>
<accession>A0A0W7X511</accession>
<proteinExistence type="predicted"/>
<protein>
    <submittedName>
        <fullName evidence="2">Uncharacterized protein</fullName>
    </submittedName>
</protein>
<evidence type="ECO:0000256" key="1">
    <source>
        <dbReference type="SAM" id="Phobius"/>
    </source>
</evidence>